<organism evidence="1 2">
    <name type="scientific">Calothrix parietina FACHB-288</name>
    <dbReference type="NCBI Taxonomy" id="2692896"/>
    <lineage>
        <taxon>Bacteria</taxon>
        <taxon>Bacillati</taxon>
        <taxon>Cyanobacteriota</taxon>
        <taxon>Cyanophyceae</taxon>
        <taxon>Nostocales</taxon>
        <taxon>Calotrichaceae</taxon>
        <taxon>Calothrix</taxon>
    </lineage>
</organism>
<protein>
    <submittedName>
        <fullName evidence="1">DUF1822 family protein</fullName>
    </submittedName>
</protein>
<dbReference type="EMBL" id="JACJQH010000025">
    <property type="protein sequence ID" value="MBD2197180.1"/>
    <property type="molecule type" value="Genomic_DNA"/>
</dbReference>
<accession>A0ABR8AAZ4</accession>
<dbReference type="InterPro" id="IPR014951">
    <property type="entry name" value="DUF1822"/>
</dbReference>
<reference evidence="1 2" key="1">
    <citation type="journal article" date="2020" name="ISME J.">
        <title>Comparative genomics reveals insights into cyanobacterial evolution and habitat adaptation.</title>
        <authorList>
            <person name="Chen M.Y."/>
            <person name="Teng W.K."/>
            <person name="Zhao L."/>
            <person name="Hu C.X."/>
            <person name="Zhou Y.K."/>
            <person name="Han B.P."/>
            <person name="Song L.R."/>
            <person name="Shu W.S."/>
        </authorList>
    </citation>
    <scope>NUCLEOTIDE SEQUENCE [LARGE SCALE GENOMIC DNA]</scope>
    <source>
        <strain evidence="1 2">FACHB-288</strain>
    </source>
</reference>
<dbReference type="Proteomes" id="UP000658514">
    <property type="component" value="Unassembled WGS sequence"/>
</dbReference>
<keyword evidence="2" id="KW-1185">Reference proteome</keyword>
<name>A0ABR8AAZ4_9CYAN</name>
<comment type="caution">
    <text evidence="1">The sequence shown here is derived from an EMBL/GenBank/DDBJ whole genome shotgun (WGS) entry which is preliminary data.</text>
</comment>
<evidence type="ECO:0000313" key="1">
    <source>
        <dbReference type="EMBL" id="MBD2197180.1"/>
    </source>
</evidence>
<evidence type="ECO:0000313" key="2">
    <source>
        <dbReference type="Proteomes" id="UP000658514"/>
    </source>
</evidence>
<dbReference type="Pfam" id="PF08852">
    <property type="entry name" value="DUF1822"/>
    <property type="match status" value="1"/>
</dbReference>
<sequence length="380" mass="42980">MTNSAETLTFTVPLSFSAHSLAQQYSKQHHQPEKAKQVYLNTLAIYAVEHYFKCMGFESDWENSDSRNLIVQKFLDIADLNIKNLGKFECRPVLTHAEVFTIPSEAWENRIGYVAVQLNSSLRQATLLGFLPQLAPEQENVPLKDLHSLEEFPDYLSEKRKQLQQIAEIPKIVHLENWLNNIFDAGWLAVEELIRNQTPSMAFRFRSIASARVDPNDTHSIRRLIAQLYAKQSQNISLAELEPSTALSQLIESTQDEQIRWKAAELLWQINPQHPDAGARRIIDISMRLGGIPVALMVAVLPTPNTRRSILLRVYPIGSQSFVPAGLKLLGLDEAGNIFYPVTAKKEDNYIQFIFSADLGDKFSVNVTLADASVTEFFVV</sequence>
<gene>
    <name evidence="1" type="ORF">H6G24_17015</name>
</gene>
<proteinExistence type="predicted"/>
<dbReference type="RefSeq" id="WP_190543940.1">
    <property type="nucleotide sequence ID" value="NZ_CAWPNO010000057.1"/>
</dbReference>